<dbReference type="EMBL" id="ASPP01020178">
    <property type="protein sequence ID" value="ETO14165.1"/>
    <property type="molecule type" value="Genomic_DNA"/>
</dbReference>
<reference evidence="3 4" key="1">
    <citation type="journal article" date="2013" name="Curr. Biol.">
        <title>The Genome of the Foraminiferan Reticulomyxa filosa.</title>
        <authorList>
            <person name="Glockner G."/>
            <person name="Hulsmann N."/>
            <person name="Schleicher M."/>
            <person name="Noegel A.A."/>
            <person name="Eichinger L."/>
            <person name="Gallinger C."/>
            <person name="Pawlowski J."/>
            <person name="Sierra R."/>
            <person name="Euteneuer U."/>
            <person name="Pillet L."/>
            <person name="Moustafa A."/>
            <person name="Platzer M."/>
            <person name="Groth M."/>
            <person name="Szafranski K."/>
            <person name="Schliwa M."/>
        </authorList>
    </citation>
    <scope>NUCLEOTIDE SEQUENCE [LARGE SCALE GENOMIC DNA]</scope>
</reference>
<evidence type="ECO:0000259" key="2">
    <source>
        <dbReference type="Pfam" id="PF13949"/>
    </source>
</evidence>
<dbReference type="Proteomes" id="UP000023152">
    <property type="component" value="Unassembled WGS sequence"/>
</dbReference>
<dbReference type="InterPro" id="IPR025304">
    <property type="entry name" value="ALIX_V_dom"/>
</dbReference>
<sequence length="251" mass="29092">MKEEIEKELNREERVFNEIKAKIGPKWQVKPSSQLNGKYRNDLKTIVTFLNQAAQSNSKLQKQIRDEAELFKDLDKTRGQLSDALPKCDKQNENQQAEKLKQLLDQLSTCIAQRDELKQEYSRQADIMDITSLLVAKETEMSDEKNADKGDFDLRAATTGALNEIENKIKDLNTAQEKLLNDITKINQEFVKLKGSNPTQMQRETFIHSLNQACEKFNKCQQHLKDGLRFYCDLITDYITPLQSVCVFFFF</sequence>
<accession>X6MM48</accession>
<evidence type="ECO:0000256" key="1">
    <source>
        <dbReference type="SAM" id="Coils"/>
    </source>
</evidence>
<keyword evidence="4" id="KW-1185">Reference proteome</keyword>
<dbReference type="GO" id="GO:0005768">
    <property type="term" value="C:endosome"/>
    <property type="evidence" value="ECO:0007669"/>
    <property type="project" value="TreeGrafter"/>
</dbReference>
<proteinExistence type="predicted"/>
<dbReference type="PANTHER" id="PTHR23030:SF30">
    <property type="entry name" value="TYROSINE-PROTEIN PHOSPHATASE NON-RECEPTOR TYPE 23"/>
    <property type="match status" value="1"/>
</dbReference>
<dbReference type="Gene3D" id="1.20.140.50">
    <property type="entry name" value="alix/aip1 like domains"/>
    <property type="match status" value="1"/>
</dbReference>
<organism evidence="3 4">
    <name type="scientific">Reticulomyxa filosa</name>
    <dbReference type="NCBI Taxonomy" id="46433"/>
    <lineage>
        <taxon>Eukaryota</taxon>
        <taxon>Sar</taxon>
        <taxon>Rhizaria</taxon>
        <taxon>Retaria</taxon>
        <taxon>Foraminifera</taxon>
        <taxon>Monothalamids</taxon>
        <taxon>Reticulomyxidae</taxon>
        <taxon>Reticulomyxa</taxon>
    </lineage>
</organism>
<dbReference type="PANTHER" id="PTHR23030">
    <property type="entry name" value="PCD6 INTERACTING PROTEIN-RELATED"/>
    <property type="match status" value="1"/>
</dbReference>
<protein>
    <recommendedName>
        <fullName evidence="2">ALIX V-shaped domain-containing protein</fullName>
    </recommendedName>
</protein>
<dbReference type="OrthoDB" id="2141925at2759"/>
<feature type="coiled-coil region" evidence="1">
    <location>
        <begin position="50"/>
        <end position="120"/>
    </location>
</feature>
<feature type="coiled-coil region" evidence="1">
    <location>
        <begin position="155"/>
        <end position="189"/>
    </location>
</feature>
<keyword evidence="1" id="KW-0175">Coiled coil</keyword>
<feature type="domain" description="ALIX V-shaped" evidence="2">
    <location>
        <begin position="3"/>
        <end position="237"/>
    </location>
</feature>
<dbReference type="AlphaFoldDB" id="X6MM48"/>
<evidence type="ECO:0000313" key="3">
    <source>
        <dbReference type="EMBL" id="ETO14165.1"/>
    </source>
</evidence>
<dbReference type="Pfam" id="PF13949">
    <property type="entry name" value="ALIX_LYPXL_bnd"/>
    <property type="match status" value="1"/>
</dbReference>
<evidence type="ECO:0000313" key="4">
    <source>
        <dbReference type="Proteomes" id="UP000023152"/>
    </source>
</evidence>
<dbReference type="GO" id="GO:0043328">
    <property type="term" value="P:protein transport to vacuole involved in ubiquitin-dependent protein catabolic process via the multivesicular body sorting pathway"/>
    <property type="evidence" value="ECO:0007669"/>
    <property type="project" value="TreeGrafter"/>
</dbReference>
<comment type="caution">
    <text evidence="3">The sequence shown here is derived from an EMBL/GenBank/DDBJ whole genome shotgun (WGS) entry which is preliminary data.</text>
</comment>
<name>X6MM48_RETFI</name>
<gene>
    <name evidence="3" type="ORF">RFI_23204</name>
</gene>